<organism evidence="2 3">
    <name type="scientific">Temnothorax curvispinosus</name>
    <dbReference type="NCBI Taxonomy" id="300111"/>
    <lineage>
        <taxon>Eukaryota</taxon>
        <taxon>Metazoa</taxon>
        <taxon>Ecdysozoa</taxon>
        <taxon>Arthropoda</taxon>
        <taxon>Hexapoda</taxon>
        <taxon>Insecta</taxon>
        <taxon>Pterygota</taxon>
        <taxon>Neoptera</taxon>
        <taxon>Endopterygota</taxon>
        <taxon>Hymenoptera</taxon>
        <taxon>Apocrita</taxon>
        <taxon>Aculeata</taxon>
        <taxon>Formicoidea</taxon>
        <taxon>Formicidae</taxon>
        <taxon>Myrmicinae</taxon>
        <taxon>Temnothorax</taxon>
    </lineage>
</organism>
<accession>A0A6J1PND1</accession>
<sequence>MRKGKRKRKGTSKENLSKGKDIDNFGQHDEIYPPIFPNSSLLQIWPEGTNIEAQALKLRNESNNPIQPYIILIKGPSAAQYFIQAGNQTLTLDNKTLNSPIMALDLLVKTYYVFDVKYPETLIYFFDFLENYCFKISGKVQHALVSSIHINISNITLDNIA</sequence>
<evidence type="ECO:0000256" key="1">
    <source>
        <dbReference type="SAM" id="MobiDB-lite"/>
    </source>
</evidence>
<proteinExistence type="predicted"/>
<name>A0A6J1PND1_9HYME</name>
<feature type="compositionally biased region" description="Basic and acidic residues" evidence="1">
    <location>
        <begin position="11"/>
        <end position="25"/>
    </location>
</feature>
<dbReference type="RefSeq" id="XP_024871219.1">
    <property type="nucleotide sequence ID" value="XM_025015451.1"/>
</dbReference>
<dbReference type="AlphaFoldDB" id="A0A6J1PND1"/>
<feature type="region of interest" description="Disordered" evidence="1">
    <location>
        <begin position="1"/>
        <end position="25"/>
    </location>
</feature>
<protein>
    <submittedName>
        <fullName evidence="3">Uncharacterized protein LOC112454199</fullName>
    </submittedName>
</protein>
<gene>
    <name evidence="3" type="primary">LOC112454199</name>
</gene>
<feature type="compositionally biased region" description="Basic residues" evidence="1">
    <location>
        <begin position="1"/>
        <end position="10"/>
    </location>
</feature>
<dbReference type="Proteomes" id="UP000504618">
    <property type="component" value="Unplaced"/>
</dbReference>
<keyword evidence="2" id="KW-1185">Reference proteome</keyword>
<dbReference type="OrthoDB" id="8193468at2759"/>
<reference evidence="3" key="1">
    <citation type="submission" date="2025-08" db="UniProtKB">
        <authorList>
            <consortium name="RefSeq"/>
        </authorList>
    </citation>
    <scope>IDENTIFICATION</scope>
    <source>
        <tissue evidence="3">Whole body</tissue>
    </source>
</reference>
<evidence type="ECO:0000313" key="2">
    <source>
        <dbReference type="Proteomes" id="UP000504618"/>
    </source>
</evidence>
<evidence type="ECO:0000313" key="3">
    <source>
        <dbReference type="RefSeq" id="XP_024871219.1"/>
    </source>
</evidence>
<dbReference type="GeneID" id="112454199"/>